<keyword evidence="1" id="KW-0378">Hydrolase</keyword>
<dbReference type="AlphaFoldDB" id="A0A4S2DPH3"/>
<dbReference type="NCBIfam" id="TIGR01484">
    <property type="entry name" value="HAD-SF-IIB"/>
    <property type="match status" value="1"/>
</dbReference>
<dbReference type="Gene3D" id="3.40.50.1000">
    <property type="entry name" value="HAD superfamily/HAD-like"/>
    <property type="match status" value="1"/>
</dbReference>
<dbReference type="Proteomes" id="UP000306888">
    <property type="component" value="Unassembled WGS sequence"/>
</dbReference>
<dbReference type="SUPFAM" id="SSF56784">
    <property type="entry name" value="HAD-like"/>
    <property type="match status" value="1"/>
</dbReference>
<dbReference type="EMBL" id="SRYR01000001">
    <property type="protein sequence ID" value="TGY44055.1"/>
    <property type="molecule type" value="Genomic_DNA"/>
</dbReference>
<dbReference type="RefSeq" id="WP_136005005.1">
    <property type="nucleotide sequence ID" value="NZ_SRYR01000001.1"/>
</dbReference>
<dbReference type="InterPro" id="IPR000150">
    <property type="entry name" value="Cof"/>
</dbReference>
<dbReference type="InterPro" id="IPR036412">
    <property type="entry name" value="HAD-like_sf"/>
</dbReference>
<dbReference type="GO" id="GO:0005829">
    <property type="term" value="C:cytosol"/>
    <property type="evidence" value="ECO:0007669"/>
    <property type="project" value="TreeGrafter"/>
</dbReference>
<protein>
    <submittedName>
        <fullName evidence="1">HAD family hydrolase</fullName>
    </submittedName>
</protein>
<name>A0A4S2DPH3_9CLOT</name>
<dbReference type="Pfam" id="PF08282">
    <property type="entry name" value="Hydrolase_3"/>
    <property type="match status" value="1"/>
</dbReference>
<proteinExistence type="predicted"/>
<reference evidence="1 2" key="1">
    <citation type="submission" date="2019-04" db="EMBL/GenBank/DDBJ databases">
        <title>Microbes associate with the intestines of laboratory mice.</title>
        <authorList>
            <person name="Navarre W."/>
            <person name="Wong E."/>
            <person name="Huang K."/>
            <person name="Tropini C."/>
            <person name="Ng K."/>
            <person name="Yu B."/>
        </authorList>
    </citation>
    <scope>NUCLEOTIDE SEQUENCE [LARGE SCALE GENOMIC DNA]</scope>
    <source>
        <strain evidence="1 2">NM50_B9-20</strain>
    </source>
</reference>
<sequence length="265" mass="30497">MNIKMIVSDLDGTLFNSDEEGYDISTELIERIDDFKKSGKIFTIATGRPEESSLEVIKKLNVDVPYIACNGAKILDRYGKILYSNTFPLKLWVDFLERIQEVDPTTIFYNDGQVFCMKYTERIVIFEKKELVKSRVVDKEFLKSDLNVNKLLIIGNVEKIKGYWNKLDESFKSQYRYIISEDDYFEIVKKDISKGNALKKLKKYLGIRDDEVVSIGNHMNDKELIEESFVGVAVANAVEGLKEVADFVTEGEYEQGVIEVIKKFS</sequence>
<dbReference type="InterPro" id="IPR023214">
    <property type="entry name" value="HAD_sf"/>
</dbReference>
<dbReference type="NCBIfam" id="TIGR00099">
    <property type="entry name" value="Cof-subfamily"/>
    <property type="match status" value="1"/>
</dbReference>
<dbReference type="SFLD" id="SFLDS00003">
    <property type="entry name" value="Haloacid_Dehalogenase"/>
    <property type="match status" value="1"/>
</dbReference>
<dbReference type="PANTHER" id="PTHR10000">
    <property type="entry name" value="PHOSPHOSERINE PHOSPHATASE"/>
    <property type="match status" value="1"/>
</dbReference>
<dbReference type="GO" id="GO:0000287">
    <property type="term" value="F:magnesium ion binding"/>
    <property type="evidence" value="ECO:0007669"/>
    <property type="project" value="TreeGrafter"/>
</dbReference>
<organism evidence="1 2">
    <name type="scientific">Clostridium sartagoforme</name>
    <dbReference type="NCBI Taxonomy" id="84031"/>
    <lineage>
        <taxon>Bacteria</taxon>
        <taxon>Bacillati</taxon>
        <taxon>Bacillota</taxon>
        <taxon>Clostridia</taxon>
        <taxon>Eubacteriales</taxon>
        <taxon>Clostridiaceae</taxon>
        <taxon>Clostridium</taxon>
    </lineage>
</organism>
<dbReference type="SFLD" id="SFLDG01140">
    <property type="entry name" value="C2.B:_Phosphomannomutase_and_P"/>
    <property type="match status" value="1"/>
</dbReference>
<dbReference type="Gene3D" id="3.30.1240.10">
    <property type="match status" value="1"/>
</dbReference>
<evidence type="ECO:0000313" key="2">
    <source>
        <dbReference type="Proteomes" id="UP000306888"/>
    </source>
</evidence>
<accession>A0A4S2DPH3</accession>
<gene>
    <name evidence="1" type="ORF">E5347_04350</name>
</gene>
<dbReference type="PANTHER" id="PTHR10000:SF8">
    <property type="entry name" value="HAD SUPERFAMILY HYDROLASE-LIKE, TYPE 3"/>
    <property type="match status" value="1"/>
</dbReference>
<evidence type="ECO:0000313" key="1">
    <source>
        <dbReference type="EMBL" id="TGY44055.1"/>
    </source>
</evidence>
<dbReference type="InterPro" id="IPR006379">
    <property type="entry name" value="HAD-SF_hydro_IIB"/>
</dbReference>
<dbReference type="OrthoDB" id="9781413at2"/>
<keyword evidence="2" id="KW-1185">Reference proteome</keyword>
<dbReference type="GO" id="GO:0016791">
    <property type="term" value="F:phosphatase activity"/>
    <property type="evidence" value="ECO:0007669"/>
    <property type="project" value="TreeGrafter"/>
</dbReference>
<comment type="caution">
    <text evidence="1">The sequence shown here is derived from an EMBL/GenBank/DDBJ whole genome shotgun (WGS) entry which is preliminary data.</text>
</comment>